<gene>
    <name evidence="3" type="ORF">AM231_18765</name>
</gene>
<dbReference type="PANTHER" id="PTHR46517">
    <property type="entry name" value="FRUCTOSE-2,6-BISPHOSPHATASE TIGAR"/>
    <property type="match status" value="1"/>
</dbReference>
<dbReference type="GO" id="GO:0043456">
    <property type="term" value="P:regulation of pentose-phosphate shunt"/>
    <property type="evidence" value="ECO:0007669"/>
    <property type="project" value="TreeGrafter"/>
</dbReference>
<reference evidence="4" key="1">
    <citation type="submission" date="2015-08" db="EMBL/GenBank/DDBJ databases">
        <title>Genome sequencing project for genomic taxonomy and phylogenomics of Bacillus-like bacteria.</title>
        <authorList>
            <person name="Liu B."/>
            <person name="Wang J."/>
            <person name="Zhu Y."/>
            <person name="Liu G."/>
            <person name="Chen Q."/>
            <person name="Chen Z."/>
            <person name="Lan J."/>
            <person name="Che J."/>
            <person name="Ge C."/>
            <person name="Shi H."/>
            <person name="Pan Z."/>
            <person name="Liu X."/>
        </authorList>
    </citation>
    <scope>NUCLEOTIDE SEQUENCE [LARGE SCALE GENOMIC DNA]</scope>
    <source>
        <strain evidence="4">FJAT-22460</strain>
    </source>
</reference>
<sequence length="215" mass="24704">MDMRIILHLVRHGRTLWNEERRYLGHEDQGILMEGRQQLLPLRGRYFAKGFARIYCSDLLRCRQTLNVILSDSNLAAVPNEEVPGEFIPGVEYDLRLRELDFGDWEGNTYEDLKSDLSYRRWIDNPAEVTPPNGESWEAFRSRVQAFLTGLYYGLGTQRAEPEVLVVTHGGVIRQIVAATLPHTEFWATSVSPGEALTLQLTWDGQQWQGVRLSE</sequence>
<comment type="caution">
    <text evidence="3">The sequence shown here is derived from an EMBL/GenBank/DDBJ whole genome shotgun (WGS) entry which is preliminary data.</text>
</comment>
<evidence type="ECO:0000256" key="2">
    <source>
        <dbReference type="PIRSR" id="PIRSR613078-2"/>
    </source>
</evidence>
<dbReference type="InterPro" id="IPR029033">
    <property type="entry name" value="His_PPase_superfam"/>
</dbReference>
<dbReference type="InterPro" id="IPR051695">
    <property type="entry name" value="Phosphoglycerate_Mutase"/>
</dbReference>
<dbReference type="InterPro" id="IPR013078">
    <property type="entry name" value="His_Pase_superF_clade-1"/>
</dbReference>
<dbReference type="OrthoDB" id="9783269at2"/>
<evidence type="ECO:0000313" key="4">
    <source>
        <dbReference type="Proteomes" id="UP000036932"/>
    </source>
</evidence>
<dbReference type="Gene3D" id="3.40.50.1240">
    <property type="entry name" value="Phosphoglycerate mutase-like"/>
    <property type="match status" value="1"/>
</dbReference>
<dbReference type="GO" id="GO:0005829">
    <property type="term" value="C:cytosol"/>
    <property type="evidence" value="ECO:0007669"/>
    <property type="project" value="TreeGrafter"/>
</dbReference>
<dbReference type="RefSeq" id="WP_054403992.1">
    <property type="nucleotide sequence ID" value="NZ_LIUT01000003.1"/>
</dbReference>
<dbReference type="SMART" id="SM00855">
    <property type="entry name" value="PGAM"/>
    <property type="match status" value="1"/>
</dbReference>
<dbReference type="PATRIC" id="fig|1705565.3.peg.5705"/>
<name>A0A0M1NJV6_9BACL</name>
<feature type="binding site" evidence="2">
    <location>
        <position position="61"/>
    </location>
    <ligand>
        <name>substrate</name>
    </ligand>
</feature>
<proteinExistence type="predicted"/>
<dbReference type="Proteomes" id="UP000036932">
    <property type="component" value="Unassembled WGS sequence"/>
</dbReference>
<dbReference type="CDD" id="cd07067">
    <property type="entry name" value="HP_PGM_like"/>
    <property type="match status" value="1"/>
</dbReference>
<keyword evidence="4" id="KW-1185">Reference proteome</keyword>
<feature type="binding site" evidence="2">
    <location>
        <begin position="11"/>
        <end position="18"/>
    </location>
    <ligand>
        <name>substrate</name>
    </ligand>
</feature>
<dbReference type="AlphaFoldDB" id="A0A0M1NJV6"/>
<dbReference type="GO" id="GO:0045820">
    <property type="term" value="P:negative regulation of glycolytic process"/>
    <property type="evidence" value="ECO:0007669"/>
    <property type="project" value="TreeGrafter"/>
</dbReference>
<dbReference type="Pfam" id="PF00300">
    <property type="entry name" value="His_Phos_1"/>
    <property type="match status" value="1"/>
</dbReference>
<organism evidence="3 4">
    <name type="scientific">Paenibacillus solani</name>
    <dbReference type="NCBI Taxonomy" id="1705565"/>
    <lineage>
        <taxon>Bacteria</taxon>
        <taxon>Bacillati</taxon>
        <taxon>Bacillota</taxon>
        <taxon>Bacilli</taxon>
        <taxon>Bacillales</taxon>
        <taxon>Paenibacillaceae</taxon>
        <taxon>Paenibacillus</taxon>
    </lineage>
</organism>
<dbReference type="SUPFAM" id="SSF53254">
    <property type="entry name" value="Phosphoglycerate mutase-like"/>
    <property type="match status" value="1"/>
</dbReference>
<accession>A0A0M1NJV6</accession>
<dbReference type="EMBL" id="LIUT01000003">
    <property type="protein sequence ID" value="KOR82372.1"/>
    <property type="molecule type" value="Genomic_DNA"/>
</dbReference>
<dbReference type="PANTHER" id="PTHR46517:SF1">
    <property type="entry name" value="FRUCTOSE-2,6-BISPHOSPHATASE TIGAR"/>
    <property type="match status" value="1"/>
</dbReference>
<evidence type="ECO:0000256" key="1">
    <source>
        <dbReference type="ARBA" id="ARBA00022801"/>
    </source>
</evidence>
<protein>
    <submittedName>
        <fullName evidence="3">Phosphoglycerate mutase</fullName>
    </submittedName>
</protein>
<evidence type="ECO:0000313" key="3">
    <source>
        <dbReference type="EMBL" id="KOR82372.1"/>
    </source>
</evidence>
<dbReference type="GO" id="GO:0004331">
    <property type="term" value="F:fructose-2,6-bisphosphate 2-phosphatase activity"/>
    <property type="evidence" value="ECO:0007669"/>
    <property type="project" value="TreeGrafter"/>
</dbReference>
<keyword evidence="1" id="KW-0378">Hydrolase</keyword>